<evidence type="ECO:0000313" key="1">
    <source>
        <dbReference type="EMBL" id="HHJ80485.1"/>
    </source>
</evidence>
<dbReference type="InterPro" id="IPR023168">
    <property type="entry name" value="GatB_Yqey_C_2"/>
</dbReference>
<reference evidence="1" key="1">
    <citation type="journal article" date="2020" name="mSystems">
        <title>Genome- and Community-Level Interaction Insights into Carbon Utilization and Element Cycling Functions of Hydrothermarchaeota in Hydrothermal Sediment.</title>
        <authorList>
            <person name="Zhou Z."/>
            <person name="Liu Y."/>
            <person name="Xu W."/>
            <person name="Pan J."/>
            <person name="Luo Z.H."/>
            <person name="Li M."/>
        </authorList>
    </citation>
    <scope>NUCLEOTIDE SEQUENCE [LARGE SCALE GENOMIC DNA]</scope>
    <source>
        <strain evidence="1">HyVt-505</strain>
    </source>
</reference>
<dbReference type="EMBL" id="DRNF01000159">
    <property type="protein sequence ID" value="HHJ80485.1"/>
    <property type="molecule type" value="Genomic_DNA"/>
</dbReference>
<gene>
    <name evidence="1" type="ORF">ENJ65_02505</name>
</gene>
<dbReference type="InterPro" id="IPR042184">
    <property type="entry name" value="YqeY/Aim41_N"/>
</dbReference>
<dbReference type="PANTHER" id="PTHR28055:SF1">
    <property type="entry name" value="ALTERED INHERITANCE OF MITOCHONDRIA PROTEIN 41, MITOCHONDRIAL"/>
    <property type="match status" value="1"/>
</dbReference>
<dbReference type="GO" id="GO:0016884">
    <property type="term" value="F:carbon-nitrogen ligase activity, with glutamine as amido-N-donor"/>
    <property type="evidence" value="ECO:0007669"/>
    <property type="project" value="InterPro"/>
</dbReference>
<proteinExistence type="predicted"/>
<dbReference type="SUPFAM" id="SSF89095">
    <property type="entry name" value="GatB/YqeY motif"/>
    <property type="match status" value="1"/>
</dbReference>
<dbReference type="Gene3D" id="1.10.10.410">
    <property type="match status" value="1"/>
</dbReference>
<name>A0A832J2R8_9GAMM</name>
<accession>A0A832J2R8</accession>
<dbReference type="Gene3D" id="1.10.1510.10">
    <property type="entry name" value="Uncharacterised protein YqeY/AIM41 PF09424, N-terminal domain"/>
    <property type="match status" value="1"/>
</dbReference>
<organism evidence="1">
    <name type="scientific">Candidatus Tenderia electrophaga</name>
    <dbReference type="NCBI Taxonomy" id="1748243"/>
    <lineage>
        <taxon>Bacteria</taxon>
        <taxon>Pseudomonadati</taxon>
        <taxon>Pseudomonadota</taxon>
        <taxon>Gammaproteobacteria</taxon>
        <taxon>Candidatus Tenderiales</taxon>
        <taxon>Candidatus Tenderiaceae</taxon>
        <taxon>Candidatus Tenderia</taxon>
    </lineage>
</organism>
<dbReference type="Pfam" id="PF09424">
    <property type="entry name" value="YqeY"/>
    <property type="match status" value="1"/>
</dbReference>
<protein>
    <submittedName>
        <fullName evidence="1">GatB/YqeY domain-containing protein</fullName>
    </submittedName>
</protein>
<dbReference type="PANTHER" id="PTHR28055">
    <property type="entry name" value="ALTERED INHERITANCE OF MITOCHONDRIA PROTEIN 41, MITOCHONDRIAL"/>
    <property type="match status" value="1"/>
</dbReference>
<dbReference type="InterPro" id="IPR019004">
    <property type="entry name" value="YqeY/Aim41"/>
</dbReference>
<dbReference type="AlphaFoldDB" id="A0A832J2R8"/>
<sequence>MATLKEQIQEDMKVAMRAKEKARLATIRLALAAIKQKEVDERNTPSDEQVFAILEKMVKQRRDSIKQFEDAGRQELADIEKAEILILQDYLPEQMDAAELDTVVTEIIASLGAAGPQDMGKVMGALKPRIQGRADMGQASQLVKNKLTSV</sequence>
<dbReference type="InterPro" id="IPR003789">
    <property type="entry name" value="Asn/Gln_tRNA_amidoTrase-B-like"/>
</dbReference>
<dbReference type="Proteomes" id="UP000885832">
    <property type="component" value="Unassembled WGS sequence"/>
</dbReference>
<comment type="caution">
    <text evidence="1">The sequence shown here is derived from an EMBL/GenBank/DDBJ whole genome shotgun (WGS) entry which is preliminary data.</text>
</comment>